<reference evidence="1" key="1">
    <citation type="submission" date="2018-11" db="EMBL/GenBank/DDBJ databases">
        <authorList>
            <consortium name="Pathogen Informatics"/>
        </authorList>
    </citation>
    <scope>NUCLEOTIDE SEQUENCE</scope>
</reference>
<name>A0A3S5ABF5_9PLAT</name>
<keyword evidence="2" id="KW-1185">Reference proteome</keyword>
<dbReference type="OrthoDB" id="10034530at2759"/>
<proteinExistence type="predicted"/>
<dbReference type="Proteomes" id="UP000784294">
    <property type="component" value="Unassembled WGS sequence"/>
</dbReference>
<dbReference type="AlphaFoldDB" id="A0A3S5ABF5"/>
<dbReference type="EMBL" id="CAAALY010069351">
    <property type="protein sequence ID" value="VEL24735.1"/>
    <property type="molecule type" value="Genomic_DNA"/>
</dbReference>
<protein>
    <submittedName>
        <fullName evidence="1">Uncharacterized protein</fullName>
    </submittedName>
</protein>
<comment type="caution">
    <text evidence="1">The sequence shown here is derived from an EMBL/GenBank/DDBJ whole genome shotgun (WGS) entry which is preliminary data.</text>
</comment>
<gene>
    <name evidence="1" type="ORF">PXEA_LOCUS18175</name>
</gene>
<accession>A0A3S5ABF5</accession>
<organism evidence="1 2">
    <name type="scientific">Protopolystoma xenopodis</name>
    <dbReference type="NCBI Taxonomy" id="117903"/>
    <lineage>
        <taxon>Eukaryota</taxon>
        <taxon>Metazoa</taxon>
        <taxon>Spiralia</taxon>
        <taxon>Lophotrochozoa</taxon>
        <taxon>Platyhelminthes</taxon>
        <taxon>Monogenea</taxon>
        <taxon>Polyopisthocotylea</taxon>
        <taxon>Polystomatidea</taxon>
        <taxon>Polystomatidae</taxon>
        <taxon>Protopolystoma</taxon>
    </lineage>
</organism>
<evidence type="ECO:0000313" key="2">
    <source>
        <dbReference type="Proteomes" id="UP000784294"/>
    </source>
</evidence>
<evidence type="ECO:0000313" key="1">
    <source>
        <dbReference type="EMBL" id="VEL24735.1"/>
    </source>
</evidence>
<sequence>MLQVFKNGKLLLQCKLDSQPIEPELRVFLSSSIVTAWVKSNRFMGRSSSFVLISSHSLPSTGDTVSLSVGMLLGVWTAYTDMKKLAILIGMDYAQLLIFSNSLIYWPTQGVLTNWNPNRVIGVQTTLEMDNFDTPDGAICTSGSQYSFVIYQGDPVGEGGFSNLESACLIDASTCVGFIFTIKLKFSSFISSNQPADPTVETTRAEIFRSLPPSASISNATGLLLAFTENGEMIQLTVNTEFQVCKSATVNVSLLGDANSWLQIHGIWYYDRPPSIYLNNKEVAASNDGLCQPGQFTAQNNIAASSDSTSLFPQMTAGLGSEICISDLAYTNIAQNSDAELLIGGMGVTLCYTDTAYIYSLQGEKTGYLTQSGTTTKATGLREQKPGQVAGALPACFVEPKQCATTGLTLSIYVNAHNLTGCWDTNSSSNNDGNKVD</sequence>